<dbReference type="Pfam" id="PF02515">
    <property type="entry name" value="CoA_transf_3"/>
    <property type="match status" value="1"/>
</dbReference>
<proteinExistence type="predicted"/>
<dbReference type="InterPro" id="IPR050483">
    <property type="entry name" value="CoA-transferase_III_domain"/>
</dbReference>
<evidence type="ECO:0000313" key="3">
    <source>
        <dbReference type="Proteomes" id="UP000308230"/>
    </source>
</evidence>
<dbReference type="Gene3D" id="3.40.50.10540">
    <property type="entry name" value="Crotonobetainyl-coa:carnitine coa-transferase, domain 1"/>
    <property type="match status" value="1"/>
</dbReference>
<sequence>MSGQNERMPLENLRVIELGTLLAGPFSGRLLADFGAEVIKVEPPGKADPMRKWGKEKDGTGLWWPIQSRNKKSITLNLREQEGQDVLKELVREADILIENFRPGTMEKWNLSYEALSEINPKLIMVRTSGFGQTGPYKERAGFGSVGEAMGGLRYVTGYEDRAPTRVGISIGDTLAAMFATIGCLVAVNERHISGKGQVVDTALYESVFSVMESLIPDYMLAGYVRERMGNILPGVAPSNIYYTKDGTYIVIGANADGVFKRLCEAMEQPELAEDPKYKTHEARGRNMKELDLLIEEWTKSLPAKDALKALEEKGVPSGLIYSAKDIVEDPHYKAREMIVNVDHPEIGDFPMPGVVPKLSRTPGKIKYPGAEQMGKHNEEIYGDLLGFTNEKLTSLRENGII</sequence>
<dbReference type="Gene3D" id="3.30.1540.10">
    <property type="entry name" value="formyl-coa transferase, domain 3"/>
    <property type="match status" value="1"/>
</dbReference>
<dbReference type="InterPro" id="IPR003673">
    <property type="entry name" value="CoA-Trfase_fam_III"/>
</dbReference>
<dbReference type="AlphaFoldDB" id="A0A5R9F402"/>
<dbReference type="InterPro" id="IPR023606">
    <property type="entry name" value="CoA-Trfase_III_dom_1_sf"/>
</dbReference>
<dbReference type="GO" id="GO:0008410">
    <property type="term" value="F:CoA-transferase activity"/>
    <property type="evidence" value="ECO:0007669"/>
    <property type="project" value="TreeGrafter"/>
</dbReference>
<accession>A0A5R9F402</accession>
<evidence type="ECO:0000256" key="1">
    <source>
        <dbReference type="ARBA" id="ARBA00022679"/>
    </source>
</evidence>
<dbReference type="SUPFAM" id="SSF89796">
    <property type="entry name" value="CoA-transferase family III (CaiB/BaiF)"/>
    <property type="match status" value="1"/>
</dbReference>
<name>A0A5R9F402_9BACL</name>
<dbReference type="OrthoDB" id="9797653at2"/>
<dbReference type="Proteomes" id="UP000308230">
    <property type="component" value="Unassembled WGS sequence"/>
</dbReference>
<evidence type="ECO:0000313" key="2">
    <source>
        <dbReference type="EMBL" id="TLS35593.1"/>
    </source>
</evidence>
<protein>
    <submittedName>
        <fullName evidence="2">CoA transferase</fullName>
    </submittedName>
</protein>
<dbReference type="PANTHER" id="PTHR48207:SF3">
    <property type="entry name" value="SUCCINATE--HYDROXYMETHYLGLUTARATE COA-TRANSFERASE"/>
    <property type="match status" value="1"/>
</dbReference>
<dbReference type="RefSeq" id="WP_138128688.1">
    <property type="nucleotide sequence ID" value="NZ_SWLG01000019.1"/>
</dbReference>
<keyword evidence="1 2" id="KW-0808">Transferase</keyword>
<comment type="caution">
    <text evidence="2">The sequence shown here is derived from an EMBL/GenBank/DDBJ whole genome shotgun (WGS) entry which is preliminary data.</text>
</comment>
<dbReference type="PANTHER" id="PTHR48207">
    <property type="entry name" value="SUCCINATE--HYDROXYMETHYLGLUTARATE COA-TRANSFERASE"/>
    <property type="match status" value="1"/>
</dbReference>
<reference evidence="2 3" key="1">
    <citation type="submission" date="2019-04" db="EMBL/GenBank/DDBJ databases">
        <title>Bacillus caeni sp. nov., a bacterium isolated from mangrove sediment.</title>
        <authorList>
            <person name="Huang H."/>
            <person name="Mo K."/>
            <person name="Hu Y."/>
        </authorList>
    </citation>
    <scope>NUCLEOTIDE SEQUENCE [LARGE SCALE GENOMIC DNA]</scope>
    <source>
        <strain evidence="2 3">HB172195</strain>
    </source>
</reference>
<keyword evidence="3" id="KW-1185">Reference proteome</keyword>
<dbReference type="EMBL" id="SWLG01000019">
    <property type="protein sequence ID" value="TLS35593.1"/>
    <property type="molecule type" value="Genomic_DNA"/>
</dbReference>
<dbReference type="InterPro" id="IPR044855">
    <property type="entry name" value="CoA-Trfase_III_dom3_sf"/>
</dbReference>
<gene>
    <name evidence="2" type="ORF">FCL54_19745</name>
</gene>
<organism evidence="2 3">
    <name type="scientific">Exobacillus caeni</name>
    <dbReference type="NCBI Taxonomy" id="2574798"/>
    <lineage>
        <taxon>Bacteria</taxon>
        <taxon>Bacillati</taxon>
        <taxon>Bacillota</taxon>
        <taxon>Bacilli</taxon>
        <taxon>Bacillales</taxon>
        <taxon>Guptibacillaceae</taxon>
        <taxon>Exobacillus</taxon>
    </lineage>
</organism>